<dbReference type="Pfam" id="PF01891">
    <property type="entry name" value="CbiM"/>
    <property type="match status" value="1"/>
</dbReference>
<feature type="transmembrane region" description="Helical" evidence="7">
    <location>
        <begin position="135"/>
        <end position="159"/>
    </location>
</feature>
<keyword evidence="5 7" id="KW-1133">Transmembrane helix</keyword>
<dbReference type="EMBL" id="JAKOGG010000005">
    <property type="protein sequence ID" value="MCS4556631.1"/>
    <property type="molecule type" value="Genomic_DNA"/>
</dbReference>
<dbReference type="Gene3D" id="1.10.1760.20">
    <property type="match status" value="1"/>
</dbReference>
<evidence type="ECO:0000256" key="2">
    <source>
        <dbReference type="ARBA" id="ARBA00022448"/>
    </source>
</evidence>
<dbReference type="PANTHER" id="PTHR34229">
    <property type="entry name" value="METAL TRANSPORT PROTEIN HI_1621-RELATED"/>
    <property type="match status" value="1"/>
</dbReference>
<dbReference type="RefSeq" id="WP_238896035.1">
    <property type="nucleotide sequence ID" value="NZ_JAKOGG010000005.1"/>
</dbReference>
<keyword evidence="9" id="KW-1185">Reference proteome</keyword>
<evidence type="ECO:0000256" key="3">
    <source>
        <dbReference type="ARBA" id="ARBA00022475"/>
    </source>
</evidence>
<sequence>MAHIPEGVVSAPVLIAGGVVAVAALCYAVKKLDYSKIPHAAVLAACFFVASLVAVPAGPSSVHLLLNGLMGLLLGWTAVPAIVVALALQAVFFGFGGPLVLGVNAVNMALPALLAAGLIRPVLASAVQAQQRRQIYLLGGAAGLIGVAGTGTMVCLSLVVSSAAYTSAAKIIAITYLPLAMVEMLVTATVVGFIAKVAPEMLLQAQTEPLAEEQTNAEVL</sequence>
<evidence type="ECO:0000256" key="4">
    <source>
        <dbReference type="ARBA" id="ARBA00022692"/>
    </source>
</evidence>
<evidence type="ECO:0000256" key="6">
    <source>
        <dbReference type="ARBA" id="ARBA00023136"/>
    </source>
</evidence>
<reference evidence="9" key="2">
    <citation type="submission" date="2023-07" db="EMBL/GenBank/DDBJ databases">
        <title>Shewanella mangrovi sp. nov., an acetaldehyde- degrading bacterium isolated from mangrove sediment.</title>
        <authorList>
            <person name="Liu Y."/>
        </authorList>
    </citation>
    <scope>NUCLEOTIDE SEQUENCE [LARGE SCALE GENOMIC DNA]</scope>
    <source>
        <strain evidence="9">C32</strain>
    </source>
</reference>
<evidence type="ECO:0000256" key="1">
    <source>
        <dbReference type="ARBA" id="ARBA00004651"/>
    </source>
</evidence>
<comment type="caution">
    <text evidence="8">The sequence shown here is derived from an EMBL/GenBank/DDBJ whole genome shotgun (WGS) entry which is preliminary data.</text>
</comment>
<accession>A0ABT2FJW5</accession>
<dbReference type="PANTHER" id="PTHR34229:SF1">
    <property type="entry name" value="METAL TRANSPORT PROTEIN HI_1621-RELATED"/>
    <property type="match status" value="1"/>
</dbReference>
<dbReference type="NCBIfam" id="NF004905">
    <property type="entry name" value="PRK06265.1-5"/>
    <property type="match status" value="1"/>
</dbReference>
<feature type="transmembrane region" description="Helical" evidence="7">
    <location>
        <begin position="171"/>
        <end position="195"/>
    </location>
</feature>
<dbReference type="NCBIfam" id="NF004903">
    <property type="entry name" value="PRK06265.1-3"/>
    <property type="match status" value="1"/>
</dbReference>
<keyword evidence="3" id="KW-1003">Cell membrane</keyword>
<proteinExistence type="predicted"/>
<evidence type="ECO:0000313" key="9">
    <source>
        <dbReference type="Proteomes" id="UP001201549"/>
    </source>
</evidence>
<keyword evidence="2" id="KW-0813">Transport</keyword>
<reference evidence="8 9" key="1">
    <citation type="submission" date="2022-02" db="EMBL/GenBank/DDBJ databases">
        <authorList>
            <person name="Zhuang L."/>
        </authorList>
    </citation>
    <scope>NUCLEOTIDE SEQUENCE [LARGE SCALE GENOMIC DNA]</scope>
    <source>
        <strain evidence="8 9">C32</strain>
    </source>
</reference>
<keyword evidence="6 7" id="KW-0472">Membrane</keyword>
<feature type="transmembrane region" description="Helical" evidence="7">
    <location>
        <begin position="69"/>
        <end position="93"/>
    </location>
</feature>
<feature type="transmembrane region" description="Helical" evidence="7">
    <location>
        <begin position="36"/>
        <end position="57"/>
    </location>
</feature>
<protein>
    <submittedName>
        <fullName evidence="8">Cobalt transporter CbiM</fullName>
    </submittedName>
</protein>
<gene>
    <name evidence="8" type="primary">cbiM</name>
    <name evidence="8" type="ORF">L9G74_09285</name>
</gene>
<dbReference type="Proteomes" id="UP001201549">
    <property type="component" value="Unassembled WGS sequence"/>
</dbReference>
<evidence type="ECO:0000313" key="8">
    <source>
        <dbReference type="EMBL" id="MCS4556631.1"/>
    </source>
</evidence>
<comment type="subcellular location">
    <subcellularLocation>
        <location evidence="1">Cell membrane</location>
        <topology evidence="1">Multi-pass membrane protein</topology>
    </subcellularLocation>
</comment>
<keyword evidence="4 7" id="KW-0812">Transmembrane</keyword>
<feature type="transmembrane region" description="Helical" evidence="7">
    <location>
        <begin position="7"/>
        <end position="30"/>
    </location>
</feature>
<feature type="transmembrane region" description="Helical" evidence="7">
    <location>
        <begin position="99"/>
        <end position="123"/>
    </location>
</feature>
<dbReference type="InterPro" id="IPR002751">
    <property type="entry name" value="CbiM/NikMN"/>
</dbReference>
<evidence type="ECO:0000256" key="5">
    <source>
        <dbReference type="ARBA" id="ARBA00022989"/>
    </source>
</evidence>
<evidence type="ECO:0000256" key="7">
    <source>
        <dbReference type="SAM" id="Phobius"/>
    </source>
</evidence>
<name>A0ABT2FJW5_9GAMM</name>
<organism evidence="8 9">
    <name type="scientific">Shewanella electrica</name>
    <dbReference type="NCBI Taxonomy" id="515560"/>
    <lineage>
        <taxon>Bacteria</taxon>
        <taxon>Pseudomonadati</taxon>
        <taxon>Pseudomonadota</taxon>
        <taxon>Gammaproteobacteria</taxon>
        <taxon>Alteromonadales</taxon>
        <taxon>Shewanellaceae</taxon>
        <taxon>Shewanella</taxon>
    </lineage>
</organism>